<comment type="caution">
    <text evidence="1">The sequence shown here is derived from an EMBL/GenBank/DDBJ whole genome shotgun (WGS) entry which is preliminary data.</text>
</comment>
<evidence type="ECO:0000313" key="1">
    <source>
        <dbReference type="EMBL" id="RDX78434.1"/>
    </source>
</evidence>
<sequence length="196" mass="22067">MLTRQSSSAYWQRKETLVVGTGGASLGIIREFSNLQAKGQTIPYSQILRKEFRVSQKVLLFNSCLELIVGKLHFRWDGPFVITNVFPYGVVELKDEATNSTFQVNRYQLKTFHEGPTPTVGEVESISLMEPAISDDTLEQSLIILSMFITCIESNASFKMDETERAHYKPKSRKTIINLNLRSQKSFGIVLGIGLA</sequence>
<feature type="non-terminal residue" evidence="1">
    <location>
        <position position="1"/>
    </location>
</feature>
<dbReference type="AlphaFoldDB" id="A0A371FJF8"/>
<dbReference type="EMBL" id="QJKJ01008870">
    <property type="protein sequence ID" value="RDX78434.1"/>
    <property type="molecule type" value="Genomic_DNA"/>
</dbReference>
<dbReference type="OrthoDB" id="1741700at2759"/>
<evidence type="ECO:0008006" key="3">
    <source>
        <dbReference type="Google" id="ProtNLM"/>
    </source>
</evidence>
<dbReference type="Proteomes" id="UP000257109">
    <property type="component" value="Unassembled WGS sequence"/>
</dbReference>
<reference evidence="1" key="1">
    <citation type="submission" date="2018-05" db="EMBL/GenBank/DDBJ databases">
        <title>Draft genome of Mucuna pruriens seed.</title>
        <authorList>
            <person name="Nnadi N.E."/>
            <person name="Vos R."/>
            <person name="Hasami M.H."/>
            <person name="Devisetty U.K."/>
            <person name="Aguiy J.C."/>
        </authorList>
    </citation>
    <scope>NUCLEOTIDE SEQUENCE [LARGE SCALE GENOMIC DNA]</scope>
    <source>
        <strain evidence="1">JCA_2017</strain>
    </source>
</reference>
<gene>
    <name evidence="1" type="ORF">CR513_41295</name>
</gene>
<keyword evidence="2" id="KW-1185">Reference proteome</keyword>
<name>A0A371FJF8_MUCPR</name>
<organism evidence="1 2">
    <name type="scientific">Mucuna pruriens</name>
    <name type="common">Velvet bean</name>
    <name type="synonym">Dolichos pruriens</name>
    <dbReference type="NCBI Taxonomy" id="157652"/>
    <lineage>
        <taxon>Eukaryota</taxon>
        <taxon>Viridiplantae</taxon>
        <taxon>Streptophyta</taxon>
        <taxon>Embryophyta</taxon>
        <taxon>Tracheophyta</taxon>
        <taxon>Spermatophyta</taxon>
        <taxon>Magnoliopsida</taxon>
        <taxon>eudicotyledons</taxon>
        <taxon>Gunneridae</taxon>
        <taxon>Pentapetalae</taxon>
        <taxon>rosids</taxon>
        <taxon>fabids</taxon>
        <taxon>Fabales</taxon>
        <taxon>Fabaceae</taxon>
        <taxon>Papilionoideae</taxon>
        <taxon>50 kb inversion clade</taxon>
        <taxon>NPAAA clade</taxon>
        <taxon>indigoferoid/millettioid clade</taxon>
        <taxon>Phaseoleae</taxon>
        <taxon>Mucuna</taxon>
    </lineage>
</organism>
<evidence type="ECO:0000313" key="2">
    <source>
        <dbReference type="Proteomes" id="UP000257109"/>
    </source>
</evidence>
<proteinExistence type="predicted"/>
<accession>A0A371FJF8</accession>
<protein>
    <recommendedName>
        <fullName evidence="3">Reverse transcriptase domain-containing protein</fullName>
    </recommendedName>
</protein>